<dbReference type="RefSeq" id="WP_186953547.1">
    <property type="nucleotide sequence ID" value="NZ_JACOFX010000004.1"/>
</dbReference>
<organism evidence="2 3">
    <name type="scientific">Undibacterium umbellatum</name>
    <dbReference type="NCBI Taxonomy" id="2762300"/>
    <lineage>
        <taxon>Bacteria</taxon>
        <taxon>Pseudomonadati</taxon>
        <taxon>Pseudomonadota</taxon>
        <taxon>Betaproteobacteria</taxon>
        <taxon>Burkholderiales</taxon>
        <taxon>Oxalobacteraceae</taxon>
        <taxon>Undibacterium</taxon>
    </lineage>
</organism>
<sequence>MSRSHRTNPISGRAVCSSERKDKKMWHTRWRTTERMALRSASPEELAAHLPVLEREVSNVWAFGKDGHTYRPFARQEKAAEHIANRIGCNPQERASLKKRLLKKWMGK</sequence>
<evidence type="ECO:0000313" key="2">
    <source>
        <dbReference type="EMBL" id="MBC3907993.1"/>
    </source>
</evidence>
<proteinExistence type="predicted"/>
<feature type="region of interest" description="Disordered" evidence="1">
    <location>
        <begin position="1"/>
        <end position="23"/>
    </location>
</feature>
<dbReference type="EMBL" id="JACOFX010000004">
    <property type="protein sequence ID" value="MBC3907993.1"/>
    <property type="molecule type" value="Genomic_DNA"/>
</dbReference>
<keyword evidence="3" id="KW-1185">Reference proteome</keyword>
<dbReference type="Proteomes" id="UP000646911">
    <property type="component" value="Unassembled WGS sequence"/>
</dbReference>
<protein>
    <submittedName>
        <fullName evidence="2">Uncharacterized protein</fullName>
    </submittedName>
</protein>
<gene>
    <name evidence="2" type="ORF">H8L47_10475</name>
</gene>
<reference evidence="2 3" key="1">
    <citation type="submission" date="2020-08" db="EMBL/GenBank/DDBJ databases">
        <title>Novel species isolated from subtropical streams in China.</title>
        <authorList>
            <person name="Lu H."/>
        </authorList>
    </citation>
    <scope>NUCLEOTIDE SEQUENCE [LARGE SCALE GENOMIC DNA]</scope>
    <source>
        <strain evidence="2 3">NL8W</strain>
    </source>
</reference>
<accession>A0ABR6Z896</accession>
<evidence type="ECO:0000313" key="3">
    <source>
        <dbReference type="Proteomes" id="UP000646911"/>
    </source>
</evidence>
<comment type="caution">
    <text evidence="2">The sequence shown here is derived from an EMBL/GenBank/DDBJ whole genome shotgun (WGS) entry which is preliminary data.</text>
</comment>
<name>A0ABR6Z896_9BURK</name>
<evidence type="ECO:0000256" key="1">
    <source>
        <dbReference type="SAM" id="MobiDB-lite"/>
    </source>
</evidence>